<accession>A0ACA9PGH6</accession>
<proteinExistence type="predicted"/>
<dbReference type="Proteomes" id="UP000789525">
    <property type="component" value="Unassembled WGS sequence"/>
</dbReference>
<keyword evidence="2" id="KW-1185">Reference proteome</keyword>
<protein>
    <submittedName>
        <fullName evidence="1">13962_t:CDS:1</fullName>
    </submittedName>
</protein>
<reference evidence="1" key="1">
    <citation type="submission" date="2021-06" db="EMBL/GenBank/DDBJ databases">
        <authorList>
            <person name="Kallberg Y."/>
            <person name="Tangrot J."/>
            <person name="Rosling A."/>
        </authorList>
    </citation>
    <scope>NUCLEOTIDE SEQUENCE</scope>
    <source>
        <strain evidence="1">CL356</strain>
    </source>
</reference>
<organism evidence="1 2">
    <name type="scientific">Acaulospora colombiana</name>
    <dbReference type="NCBI Taxonomy" id="27376"/>
    <lineage>
        <taxon>Eukaryota</taxon>
        <taxon>Fungi</taxon>
        <taxon>Fungi incertae sedis</taxon>
        <taxon>Mucoromycota</taxon>
        <taxon>Glomeromycotina</taxon>
        <taxon>Glomeromycetes</taxon>
        <taxon>Diversisporales</taxon>
        <taxon>Acaulosporaceae</taxon>
        <taxon>Acaulospora</taxon>
    </lineage>
</organism>
<dbReference type="EMBL" id="CAJVPT010034948">
    <property type="protein sequence ID" value="CAG8709693.1"/>
    <property type="molecule type" value="Genomic_DNA"/>
</dbReference>
<evidence type="ECO:0000313" key="1">
    <source>
        <dbReference type="EMBL" id="CAG8709693.1"/>
    </source>
</evidence>
<evidence type="ECO:0000313" key="2">
    <source>
        <dbReference type="Proteomes" id="UP000789525"/>
    </source>
</evidence>
<gene>
    <name evidence="1" type="ORF">ACOLOM_LOCUS10602</name>
</gene>
<sequence length="130" mass="15043">MESQHSVSPIWNREKGIGGYDEEKWTNLECYNSYENSKCEVDEGNDEPNNSPDCKSQLIRITLSGNDPSNECKEIARKLDMKEYLPYMQLITPINRTRNLKAIDSLINQKAMMIPAKLNISTQLLQRIYQ</sequence>
<comment type="caution">
    <text evidence="1">The sequence shown here is derived from an EMBL/GenBank/DDBJ whole genome shotgun (WGS) entry which is preliminary data.</text>
</comment>
<name>A0ACA9PGH6_9GLOM</name>